<proteinExistence type="predicted"/>
<gene>
    <name evidence="1" type="ordered locus">OCA5_c11550</name>
</gene>
<dbReference type="AlphaFoldDB" id="F8BUC2"/>
<dbReference type="HOGENOM" id="CLU_124286_1_0_5"/>
<sequence>MALSQSSALTMSQPDAAAKAARDKLLKDNNINPRTGLATDYLNHFNEAIMLLEMIPDMPECAEDFLSWRPLTYRQHFEASNLKARELTIEAYEQAEVAMKAEFDRVIGSMRDILVAVSEGMRSTRQDTTRIRLATEAIGWIQPLLAMAGALIHGVSDGTDIDSIMES</sequence>
<dbReference type="KEGG" id="ocg:OCA5_c11550"/>
<keyword evidence="2" id="KW-1185">Reference proteome</keyword>
<dbReference type="OrthoDB" id="7172864at2"/>
<dbReference type="RefSeq" id="WP_013912942.1">
    <property type="nucleotide sequence ID" value="NC_011386.1"/>
</dbReference>
<dbReference type="eggNOG" id="ENOG5032HB8">
    <property type="taxonomic scope" value="Bacteria"/>
</dbReference>
<evidence type="ECO:0000313" key="1">
    <source>
        <dbReference type="EMBL" id="AEI05874.1"/>
    </source>
</evidence>
<protein>
    <submittedName>
        <fullName evidence="1">Uncharacterized protein</fullName>
    </submittedName>
</protein>
<dbReference type="Proteomes" id="UP000007730">
    <property type="component" value="Chromosome"/>
</dbReference>
<reference evidence="1 2" key="1">
    <citation type="journal article" date="2011" name="J. Bacteriol.">
        <title>Complete genome sequences of the chemolithoautotrophic Oligotropha carboxidovorans strains OM4 and OM5.</title>
        <authorList>
            <person name="Volland S."/>
            <person name="Rachinger M."/>
            <person name="Strittmatter A."/>
            <person name="Daniel R."/>
            <person name="Gottschalk G."/>
            <person name="Meyer O."/>
        </authorList>
    </citation>
    <scope>NUCLEOTIDE SEQUENCE [LARGE SCALE GENOMIC DNA]</scope>
    <source>
        <strain evidence="2">ATCC 49405 / DSM 1227 / KCTC 32145 / OM5</strain>
    </source>
</reference>
<dbReference type="EMBL" id="CP002826">
    <property type="protein sequence ID" value="AEI05874.1"/>
    <property type="molecule type" value="Genomic_DNA"/>
</dbReference>
<evidence type="ECO:0000313" key="2">
    <source>
        <dbReference type="Proteomes" id="UP000007730"/>
    </source>
</evidence>
<organism evidence="1 2">
    <name type="scientific">Afipia carboxidovorans (strain ATCC 49405 / DSM 1227 / KCTC 32145 / OM5)</name>
    <name type="common">Oligotropha carboxidovorans</name>
    <dbReference type="NCBI Taxonomy" id="504832"/>
    <lineage>
        <taxon>Bacteria</taxon>
        <taxon>Pseudomonadati</taxon>
        <taxon>Pseudomonadota</taxon>
        <taxon>Alphaproteobacteria</taxon>
        <taxon>Hyphomicrobiales</taxon>
        <taxon>Nitrobacteraceae</taxon>
        <taxon>Afipia</taxon>
    </lineage>
</organism>
<accession>F8BUC2</accession>
<dbReference type="STRING" id="504832.OCA5_c11550"/>
<dbReference type="PATRIC" id="fig|504832.7.peg.1230"/>
<name>F8BUC2_AFIC5</name>